<accession>A0A7D9KVF8</accession>
<gene>
    <name evidence="2" type="ORF">PACLA_8A088331</name>
</gene>
<dbReference type="PANTHER" id="PTHR12558">
    <property type="entry name" value="CELL DIVISION CYCLE 16,23,27"/>
    <property type="match status" value="1"/>
</dbReference>
<dbReference type="PROSITE" id="PS50005">
    <property type="entry name" value="TPR"/>
    <property type="match status" value="1"/>
</dbReference>
<dbReference type="GO" id="GO:0045842">
    <property type="term" value="P:positive regulation of mitotic metaphase/anaphase transition"/>
    <property type="evidence" value="ECO:0007669"/>
    <property type="project" value="TreeGrafter"/>
</dbReference>
<dbReference type="GO" id="GO:0016567">
    <property type="term" value="P:protein ubiquitination"/>
    <property type="evidence" value="ECO:0007669"/>
    <property type="project" value="TreeGrafter"/>
</dbReference>
<name>A0A7D9KVF8_PARCT</name>
<evidence type="ECO:0000256" key="1">
    <source>
        <dbReference type="ARBA" id="ARBA00022803"/>
    </source>
</evidence>
<organism evidence="2 3">
    <name type="scientific">Paramuricea clavata</name>
    <name type="common">Red gorgonian</name>
    <name type="synonym">Violescent sea-whip</name>
    <dbReference type="NCBI Taxonomy" id="317549"/>
    <lineage>
        <taxon>Eukaryota</taxon>
        <taxon>Metazoa</taxon>
        <taxon>Cnidaria</taxon>
        <taxon>Anthozoa</taxon>
        <taxon>Octocorallia</taxon>
        <taxon>Malacalcyonacea</taxon>
        <taxon>Plexauridae</taxon>
        <taxon>Paramuricea</taxon>
    </lineage>
</organism>
<dbReference type="PANTHER" id="PTHR12558:SF36">
    <property type="entry name" value="ANAPHASE-PROMOTING COMPLEX SUBUNIT 7"/>
    <property type="match status" value="1"/>
</dbReference>
<dbReference type="Proteomes" id="UP001152795">
    <property type="component" value="Unassembled WGS sequence"/>
</dbReference>
<dbReference type="OrthoDB" id="308440at2759"/>
<dbReference type="InterPro" id="IPR019734">
    <property type="entry name" value="TPR_rpt"/>
</dbReference>
<dbReference type="Pfam" id="PF13181">
    <property type="entry name" value="TPR_8"/>
    <property type="match status" value="1"/>
</dbReference>
<dbReference type="AlphaFoldDB" id="A0A7D9KVF8"/>
<evidence type="ECO:0000313" key="2">
    <source>
        <dbReference type="EMBL" id="CAB4021036.1"/>
    </source>
</evidence>
<dbReference type="GO" id="GO:0051301">
    <property type="term" value="P:cell division"/>
    <property type="evidence" value="ECO:0007669"/>
    <property type="project" value="TreeGrafter"/>
</dbReference>
<dbReference type="InterPro" id="IPR011990">
    <property type="entry name" value="TPR-like_helical_dom_sf"/>
</dbReference>
<dbReference type="Gene3D" id="1.25.40.10">
    <property type="entry name" value="Tetratricopeptide repeat domain"/>
    <property type="match status" value="1"/>
</dbReference>
<dbReference type="EMBL" id="CACRXK020011236">
    <property type="protein sequence ID" value="CAB4021036.1"/>
    <property type="molecule type" value="Genomic_DNA"/>
</dbReference>
<protein>
    <submittedName>
        <fullName evidence="2">Anaphase-promoting complex subunit 7-like</fullName>
    </submittedName>
</protein>
<comment type="caution">
    <text evidence="2">The sequence shown here is derived from an EMBL/GenBank/DDBJ whole genome shotgun (WGS) entry which is preliminary data.</text>
</comment>
<feature type="non-terminal residue" evidence="2">
    <location>
        <position position="231"/>
    </location>
</feature>
<keyword evidence="3" id="KW-1185">Reference proteome</keyword>
<keyword evidence="1" id="KW-0802">TPR repeat</keyword>
<sequence>MHTTCTSLASRVSTLTALIQLLAEDLIGISEDRPESWIAMAHSSSVANKKTRAIYFSQKAHNMDNLNIQALLTKGSLLSSVKRKSEAIDHYREVIRLSPFNYDGNKGLIECYLSSNRHKEALVVAKNAHKCLGTNARTLLLLAMVLAKESQTQEKAKQMLEKAVVQDPTFADAVYDLAGILTKEQNHEGVVELLRKHLSHIKNANLHILLGDNLAALSEYQEALDQYSIGI</sequence>
<reference evidence="2" key="1">
    <citation type="submission" date="2020-04" db="EMBL/GenBank/DDBJ databases">
        <authorList>
            <person name="Alioto T."/>
            <person name="Alioto T."/>
            <person name="Gomez Garrido J."/>
        </authorList>
    </citation>
    <scope>NUCLEOTIDE SEQUENCE</scope>
    <source>
        <strain evidence="2">A484AB</strain>
    </source>
</reference>
<dbReference type="SMART" id="SM00028">
    <property type="entry name" value="TPR"/>
    <property type="match status" value="4"/>
</dbReference>
<dbReference type="SUPFAM" id="SSF48452">
    <property type="entry name" value="TPR-like"/>
    <property type="match status" value="1"/>
</dbReference>
<proteinExistence type="predicted"/>
<evidence type="ECO:0000313" key="3">
    <source>
        <dbReference type="Proteomes" id="UP001152795"/>
    </source>
</evidence>
<dbReference type="GO" id="GO:0005680">
    <property type="term" value="C:anaphase-promoting complex"/>
    <property type="evidence" value="ECO:0007669"/>
    <property type="project" value="TreeGrafter"/>
</dbReference>